<sequence>MAIKDEVEIKIKEFQISVDMIYWVIAIFAGLVLVVLGILDYISSTDLITILDINDFVILAIIISLGIPTFLVVYREERRQARIDANLPYLLREISNAQRTGMSLPRAIKEAAKRHYGPLTPELRKMSSKISWGIPFSKAMTDFQNAINTQMAQRATILILEAERSGGNLEDIFESTEKHVQQLLDLKKEREGAMKPYLMICYAAYIIFVLVVFILFQTFFYPFGTLDVSSEMFSFNIDLHTLSVLFLHMLAVQGFFTGLVAGKMAKTKVKAGLMHSVILMFVGWFAFKVLIQNQLITLNL</sequence>
<evidence type="ECO:0000256" key="2">
    <source>
        <dbReference type="ARBA" id="ARBA00022475"/>
    </source>
</evidence>
<dbReference type="Pfam" id="PF00482">
    <property type="entry name" value="T2SSF"/>
    <property type="match status" value="1"/>
</dbReference>
<dbReference type="EMBL" id="CP084167">
    <property type="protein sequence ID" value="UJG43339.1"/>
    <property type="molecule type" value="Genomic_DNA"/>
</dbReference>
<dbReference type="InterPro" id="IPR042094">
    <property type="entry name" value="T2SS_GspF_sf"/>
</dbReference>
<comment type="subcellular location">
    <subcellularLocation>
        <location evidence="1">Cell membrane</location>
        <topology evidence="1">Multi-pass membrane protein</topology>
    </subcellularLocation>
</comment>
<feature type="domain" description="Type II secretion system protein GspF" evidence="7">
    <location>
        <begin position="91"/>
        <end position="215"/>
    </location>
</feature>
<protein>
    <submittedName>
        <fullName evidence="8">Type II secretion system F family protein</fullName>
    </submittedName>
</protein>
<dbReference type="InterPro" id="IPR018076">
    <property type="entry name" value="T2SS_GspF_dom"/>
</dbReference>
<evidence type="ECO:0000256" key="3">
    <source>
        <dbReference type="ARBA" id="ARBA00022692"/>
    </source>
</evidence>
<keyword evidence="4 6" id="KW-1133">Transmembrane helix</keyword>
<dbReference type="AlphaFoldDB" id="A0A9Y1BS36"/>
<evidence type="ECO:0000256" key="6">
    <source>
        <dbReference type="SAM" id="Phobius"/>
    </source>
</evidence>
<proteinExistence type="predicted"/>
<evidence type="ECO:0000259" key="7">
    <source>
        <dbReference type="Pfam" id="PF00482"/>
    </source>
</evidence>
<dbReference type="InterPro" id="IPR056569">
    <property type="entry name" value="ArlJ-like"/>
</dbReference>
<evidence type="ECO:0000256" key="1">
    <source>
        <dbReference type="ARBA" id="ARBA00004651"/>
    </source>
</evidence>
<evidence type="ECO:0000256" key="5">
    <source>
        <dbReference type="ARBA" id="ARBA00023136"/>
    </source>
</evidence>
<feature type="transmembrane region" description="Helical" evidence="6">
    <location>
        <begin position="197"/>
        <end position="221"/>
    </location>
</feature>
<evidence type="ECO:0000256" key="4">
    <source>
        <dbReference type="ARBA" id="ARBA00022989"/>
    </source>
</evidence>
<organism evidence="8">
    <name type="scientific">Candidatus Heimdallarchaeum endolithica</name>
    <dbReference type="NCBI Taxonomy" id="2876572"/>
    <lineage>
        <taxon>Archaea</taxon>
        <taxon>Promethearchaeati</taxon>
        <taxon>Candidatus Heimdallarchaeota</taxon>
        <taxon>Candidatus Heimdallarchaeia (ex Rinke et al. 2021) (nom. nud.)</taxon>
        <taxon>Candidatus Heimdallarchaeales</taxon>
        <taxon>Candidatus Heimdallarchaeaceae</taxon>
        <taxon>Candidatus Heimdallarchaeum</taxon>
    </lineage>
</organism>
<dbReference type="GO" id="GO:0005886">
    <property type="term" value="C:plasma membrane"/>
    <property type="evidence" value="ECO:0007669"/>
    <property type="project" value="UniProtKB-SubCell"/>
</dbReference>
<feature type="transmembrane region" description="Helical" evidence="6">
    <location>
        <begin position="56"/>
        <end position="74"/>
    </location>
</feature>
<dbReference type="Gene3D" id="1.20.81.30">
    <property type="entry name" value="Type II secretion system (T2SS), domain F"/>
    <property type="match status" value="1"/>
</dbReference>
<keyword evidence="5 6" id="KW-0472">Membrane</keyword>
<feature type="transmembrane region" description="Helical" evidence="6">
    <location>
        <begin position="21"/>
        <end position="44"/>
    </location>
</feature>
<reference evidence="8" key="1">
    <citation type="journal article" date="2022" name="Nat. Microbiol.">
        <title>Unique mobile elements and scalable gene flow at the prokaryote-eukaryote boundary revealed by circularized Asgard archaea genomes.</title>
        <authorList>
            <person name="Wu F."/>
            <person name="Speth D.R."/>
            <person name="Philosof A."/>
            <person name="Cremiere A."/>
            <person name="Narayanan A."/>
            <person name="Barco R.A."/>
            <person name="Connon S.A."/>
            <person name="Amend J.P."/>
            <person name="Antoshechkin I.A."/>
            <person name="Orphan V.J."/>
        </authorList>
    </citation>
    <scope>NUCLEOTIDE SEQUENCE</scope>
    <source>
        <strain evidence="8">PR6</strain>
    </source>
</reference>
<keyword evidence="2" id="KW-1003">Cell membrane</keyword>
<dbReference type="PANTHER" id="PTHR35402">
    <property type="entry name" value="INTEGRAL MEMBRANE PROTEIN-RELATED"/>
    <property type="match status" value="1"/>
</dbReference>
<feature type="transmembrane region" description="Helical" evidence="6">
    <location>
        <begin position="241"/>
        <end position="261"/>
    </location>
</feature>
<dbReference type="Proteomes" id="UP001200513">
    <property type="component" value="Chromosome"/>
</dbReference>
<name>A0A9Y1BS36_9ARCH</name>
<evidence type="ECO:0000313" key="8">
    <source>
        <dbReference type="EMBL" id="UJG43339.1"/>
    </source>
</evidence>
<gene>
    <name evidence="8" type="ORF">K9W46_13315</name>
</gene>
<keyword evidence="3 6" id="KW-0812">Transmembrane</keyword>
<accession>A0A9Y1BS36</accession>
<feature type="transmembrane region" description="Helical" evidence="6">
    <location>
        <begin position="273"/>
        <end position="291"/>
    </location>
</feature>
<dbReference type="PANTHER" id="PTHR35402:SF1">
    <property type="entry name" value="TYPE II SECRETION SYSTEM PROTEIN GSPF DOMAIN-CONTAINING PROTEIN"/>
    <property type="match status" value="1"/>
</dbReference>